<keyword evidence="2" id="KW-1185">Reference proteome</keyword>
<sequence>MAITDNFVTSLLPLIEKLSAEADFSKLLFEKTFLPTEFNKANTVVTGVKNGNVVPIITDEVDYESFPFVDANSCDTTECNLNTNYSGKKWELGLIECRIPICLRSFNDDFLIFWNDYKMINPTTEVTKKYLNTALIQFLTNKVKNNLNGAKWRVAYFGDKASTSDYFNGFNGFFIQAEANTSLVVPIAKNTAGTYSAQQMTGQEVYDTLVEMEEVRLEKDWSATGNEVIKMPEKMARKFASYLNSLKDKDCCDGMERINPENIQTKSYTKDNMAFHGVPIMPVREWDEIINKTSELNGGGGNNPRVQPNRILWSPKEILLVGTQQREDLDMFEIWYDRTDRKVYIEAGSYLGASISLNEYVYAA</sequence>
<organism evidence="1 2">
    <name type="scientific">Chryseobacterium nematophagum</name>
    <dbReference type="NCBI Taxonomy" id="2305228"/>
    <lineage>
        <taxon>Bacteria</taxon>
        <taxon>Pseudomonadati</taxon>
        <taxon>Bacteroidota</taxon>
        <taxon>Flavobacteriia</taxon>
        <taxon>Flavobacteriales</taxon>
        <taxon>Weeksellaceae</taxon>
        <taxon>Chryseobacterium group</taxon>
        <taxon>Chryseobacterium</taxon>
    </lineage>
</organism>
<dbReference type="RefSeq" id="WP_122548108.1">
    <property type="nucleotide sequence ID" value="NZ_QWIV01000014.1"/>
</dbReference>
<dbReference type="Proteomes" id="UP000267524">
    <property type="component" value="Unassembled WGS sequence"/>
</dbReference>
<evidence type="ECO:0000313" key="2">
    <source>
        <dbReference type="Proteomes" id="UP000267524"/>
    </source>
</evidence>
<proteinExistence type="predicted"/>
<dbReference type="AlphaFoldDB" id="A0A3M7L857"/>
<evidence type="ECO:0000313" key="1">
    <source>
        <dbReference type="EMBL" id="RMZ58961.1"/>
    </source>
</evidence>
<accession>A0A3M7L857</accession>
<gene>
    <name evidence="1" type="ORF">D1632_15460</name>
</gene>
<evidence type="ECO:0008006" key="3">
    <source>
        <dbReference type="Google" id="ProtNLM"/>
    </source>
</evidence>
<name>A0A3M7L857_9FLAO</name>
<comment type="caution">
    <text evidence="1">The sequence shown here is derived from an EMBL/GenBank/DDBJ whole genome shotgun (WGS) entry which is preliminary data.</text>
</comment>
<protein>
    <recommendedName>
        <fullName evidence="3">Major capsid protein</fullName>
    </recommendedName>
</protein>
<dbReference type="EMBL" id="QWIV01000014">
    <property type="protein sequence ID" value="RMZ58961.1"/>
    <property type="molecule type" value="Genomic_DNA"/>
</dbReference>
<reference evidence="1 2" key="1">
    <citation type="submission" date="2018-08" db="EMBL/GenBank/DDBJ databases">
        <title>Chryseobacterium nematophagum: a novel matrix digesting pathogen of nematodes.</title>
        <authorList>
            <person name="Page A."/>
            <person name="Roberts M."/>
            <person name="Felix M.-A."/>
            <person name="Weir W."/>
        </authorList>
    </citation>
    <scope>NUCLEOTIDE SEQUENCE [LARGE SCALE GENOMIC DNA]</scope>
    <source>
        <strain evidence="1 2">JUb275</strain>
    </source>
</reference>